<evidence type="ECO:0000313" key="4">
    <source>
        <dbReference type="EMBL" id="KAJ7379366.1"/>
    </source>
</evidence>
<dbReference type="EMBL" id="MU826358">
    <property type="protein sequence ID" value="KAJ7379366.1"/>
    <property type="molecule type" value="Genomic_DNA"/>
</dbReference>
<evidence type="ECO:0000256" key="1">
    <source>
        <dbReference type="ARBA" id="ARBA00067508"/>
    </source>
</evidence>
<dbReference type="InterPro" id="IPR035969">
    <property type="entry name" value="Rab-GAP_TBC_sf"/>
</dbReference>
<comment type="caution">
    <text evidence="4">The sequence shown here is derived from an EMBL/GenBank/DDBJ whole genome shotgun (WGS) entry which is preliminary data.</text>
</comment>
<dbReference type="PANTHER" id="PTHR13399:SF4">
    <property type="entry name" value="TBC1 DOMAIN FAMILY MEMBER 30"/>
    <property type="match status" value="1"/>
</dbReference>
<sequence length="976" mass="109607">MADQDDDSEYERQGSTERESVSTESSYDESPLSPRSEDSDWGFGANENAGLTNGFDPERQRIDLINAEKKASIVDCLLFEIYDQYHSRDSVDSDNVTECSTTSGSFYGGSFDLEERGESWTRSELSCKGTDELRVMAKEMRTRISMLSTKLVKQLKRRDKHAYKLQRNFDVLTAILQAVSLKRRVDTKIRFSFIPQIGKKAFKHWLAAFKAIARLKEGLPTQWRRRLWLCLAESKIRDLDWEKTAKFCFNEKSNPDDDELGSQIVKDLHRTGCSWYCGQDTPEERASLKRVLLAYARRNKAVGYCQGFNVIAALILQVMDRNEEDALKVMVYVIDHVLPTNYFANNLRALSVDMAVLRDLMRAKLERLSKHLDSLQAQALSQNGSNAMYEPPLINVFTMQWFLTLFATCLPEETVLRVWDSILLEGSEVLLRAAVAIWGKLGERLDDVETSDDFYSTMGMLVQDVMTGNVIDCQTLMQEVYALAPFPLPGLAELREHYTYNINPFSDATGDRSPRSALGRGSSDEEDDVDDLEGVSCLGALLPFSEFAPGNGIKSLGPGDADANDIAAASPGVFATDGYSPLPYTTKQFGSRGSRVHEEMSFLQKQYARMRQMQQNAVVVFSEATVQNIQESEKRKSIPAAINHLLVSATKKKGKTARSHFGVKKGNEAKDTERLCVDDASSSHKGELKPEVKPNAYEKESMQHLNELFKGDQKERKEARHVTEEERPAKTASKPVASKQVDSKQVEPERTKEIVSSEKKNEEKTDRTVDEKPVKKDKRVTLNTTRKIEHVGLNGEVSSLETGKAKQNRPILSLFNSARKPAKVTVVESSSLKVTAANNELPRPVDKSSPVLDTGAGTFSGTGRVYTRSQSSNSNNSAWLMEEDKRCKYPITSGLSLSGTNNRIEAGFFTGTCRTKVSREWTLFMGKRKLVKGLTELLSMGRRIAKEVSPNIIFIEVTTKSEVRNLLHCRRSKRLL</sequence>
<dbReference type="GO" id="GO:0005783">
    <property type="term" value="C:endoplasmic reticulum"/>
    <property type="evidence" value="ECO:0007669"/>
    <property type="project" value="TreeGrafter"/>
</dbReference>
<dbReference type="OrthoDB" id="289721at2759"/>
<feature type="domain" description="Rab-GAP TBC" evidence="3">
    <location>
        <begin position="218"/>
        <end position="426"/>
    </location>
</feature>
<protein>
    <recommendedName>
        <fullName evidence="1">TBC1 domain family member 30</fullName>
    </recommendedName>
</protein>
<dbReference type="FunFam" id="1.10.472.80:FF:000011">
    <property type="entry name" value="TBC1 domain family member 30"/>
    <property type="match status" value="1"/>
</dbReference>
<dbReference type="AlphaFoldDB" id="A0A9W9ZCT8"/>
<dbReference type="PROSITE" id="PS50086">
    <property type="entry name" value="TBC_RABGAP"/>
    <property type="match status" value="1"/>
</dbReference>
<feature type="compositionally biased region" description="Basic and acidic residues" evidence="2">
    <location>
        <begin position="665"/>
        <end position="729"/>
    </location>
</feature>
<dbReference type="Gene3D" id="1.10.8.270">
    <property type="entry name" value="putative rabgap domain of human tbc1 domain family member 14 like domains"/>
    <property type="match status" value="1"/>
</dbReference>
<feature type="compositionally biased region" description="Basic residues" evidence="2">
    <location>
        <begin position="653"/>
        <end position="663"/>
    </location>
</feature>
<dbReference type="Proteomes" id="UP001163046">
    <property type="component" value="Unassembled WGS sequence"/>
</dbReference>
<feature type="region of interest" description="Disordered" evidence="2">
    <location>
        <begin position="510"/>
        <end position="530"/>
    </location>
</feature>
<feature type="region of interest" description="Disordered" evidence="2">
    <location>
        <begin position="1"/>
        <end position="56"/>
    </location>
</feature>
<dbReference type="FunFam" id="1.10.8.270:FF:000009">
    <property type="entry name" value="TBC1 domain family member 30"/>
    <property type="match status" value="1"/>
</dbReference>
<feature type="region of interest" description="Disordered" evidence="2">
    <location>
        <begin position="653"/>
        <end position="777"/>
    </location>
</feature>
<accession>A0A9W9ZCT8</accession>
<feature type="compositionally biased region" description="Basic and acidic residues" evidence="2">
    <location>
        <begin position="741"/>
        <end position="774"/>
    </location>
</feature>
<name>A0A9W9ZCT8_9CNID</name>
<dbReference type="SUPFAM" id="SSF47923">
    <property type="entry name" value="Ypt/Rab-GAP domain of gyp1p"/>
    <property type="match status" value="2"/>
</dbReference>
<evidence type="ECO:0000256" key="2">
    <source>
        <dbReference type="SAM" id="MobiDB-lite"/>
    </source>
</evidence>
<evidence type="ECO:0000259" key="3">
    <source>
        <dbReference type="PROSITE" id="PS50086"/>
    </source>
</evidence>
<proteinExistence type="predicted"/>
<gene>
    <name evidence="4" type="ORF">OS493_016602</name>
</gene>
<dbReference type="SMART" id="SM00164">
    <property type="entry name" value="TBC"/>
    <property type="match status" value="1"/>
</dbReference>
<feature type="compositionally biased region" description="Basic and acidic residues" evidence="2">
    <location>
        <begin position="10"/>
        <end position="21"/>
    </location>
</feature>
<dbReference type="Pfam" id="PF00566">
    <property type="entry name" value="RabGAP-TBC"/>
    <property type="match status" value="1"/>
</dbReference>
<keyword evidence="5" id="KW-1185">Reference proteome</keyword>
<dbReference type="PANTHER" id="PTHR13399">
    <property type="entry name" value="TRANSLOCON-ASSOCIATED PROTEIN TRAP , GAMMA SUBUNIT"/>
    <property type="match status" value="1"/>
</dbReference>
<organism evidence="4 5">
    <name type="scientific">Desmophyllum pertusum</name>
    <dbReference type="NCBI Taxonomy" id="174260"/>
    <lineage>
        <taxon>Eukaryota</taxon>
        <taxon>Metazoa</taxon>
        <taxon>Cnidaria</taxon>
        <taxon>Anthozoa</taxon>
        <taxon>Hexacorallia</taxon>
        <taxon>Scleractinia</taxon>
        <taxon>Caryophylliina</taxon>
        <taxon>Caryophylliidae</taxon>
        <taxon>Desmophyllum</taxon>
    </lineage>
</organism>
<evidence type="ECO:0000313" key="5">
    <source>
        <dbReference type="Proteomes" id="UP001163046"/>
    </source>
</evidence>
<dbReference type="Gene3D" id="1.10.472.80">
    <property type="entry name" value="Ypt/Rab-GAP domain of gyp1p, domain 3"/>
    <property type="match status" value="1"/>
</dbReference>
<dbReference type="InterPro" id="IPR000195">
    <property type="entry name" value="Rab-GAP-TBC_dom"/>
</dbReference>
<reference evidence="4" key="1">
    <citation type="submission" date="2023-01" db="EMBL/GenBank/DDBJ databases">
        <title>Genome assembly of the deep-sea coral Lophelia pertusa.</title>
        <authorList>
            <person name="Herrera S."/>
            <person name="Cordes E."/>
        </authorList>
    </citation>
    <scope>NUCLEOTIDE SEQUENCE</scope>
    <source>
        <strain evidence="4">USNM1676648</strain>
        <tissue evidence="4">Polyp</tissue>
    </source>
</reference>